<dbReference type="EMBL" id="CP040449">
    <property type="protein sequence ID" value="QFI55799.1"/>
    <property type="molecule type" value="Genomic_DNA"/>
</dbReference>
<dbReference type="PANTHER" id="PTHR32432">
    <property type="entry name" value="CELL DIVISION PROTEIN FTSA-RELATED"/>
    <property type="match status" value="1"/>
</dbReference>
<dbReference type="Gene3D" id="3.30.1490.300">
    <property type="match status" value="1"/>
</dbReference>
<reference evidence="1 2" key="1">
    <citation type="submission" date="2019-05" db="EMBL/GenBank/DDBJ databases">
        <title>OXA-830, a novel chromosomally encoded expanded-spectrum class D beta-lactamase in Aeromonas simiae.</title>
        <authorList>
            <person name="Zhou W."/>
            <person name="Chen Q."/>
        </authorList>
    </citation>
    <scope>NUCLEOTIDE SEQUENCE [LARGE SCALE GENOMIC DNA]</scope>
    <source>
        <strain evidence="1 2">A6</strain>
    </source>
</reference>
<keyword evidence="2" id="KW-1185">Reference proteome</keyword>
<dbReference type="SUPFAM" id="SSF53067">
    <property type="entry name" value="Actin-like ATPase domain"/>
    <property type="match status" value="2"/>
</dbReference>
<dbReference type="Pfam" id="PF11104">
    <property type="entry name" value="PilM_2"/>
    <property type="match status" value="1"/>
</dbReference>
<evidence type="ECO:0000313" key="1">
    <source>
        <dbReference type="EMBL" id="QFI55799.1"/>
    </source>
</evidence>
<proteinExistence type="predicted"/>
<dbReference type="NCBIfam" id="TIGR01175">
    <property type="entry name" value="pilM"/>
    <property type="match status" value="1"/>
</dbReference>
<dbReference type="InterPro" id="IPR043129">
    <property type="entry name" value="ATPase_NBD"/>
</dbReference>
<dbReference type="Proteomes" id="UP000594034">
    <property type="component" value="Chromosome"/>
</dbReference>
<dbReference type="AlphaFoldDB" id="A0A5J6WX72"/>
<dbReference type="RefSeq" id="WP_319016741.1">
    <property type="nucleotide sequence ID" value="NZ_CP040449.1"/>
</dbReference>
<dbReference type="KEGG" id="asim:FE240_14525"/>
<evidence type="ECO:0000313" key="2">
    <source>
        <dbReference type="Proteomes" id="UP000594034"/>
    </source>
</evidence>
<name>A0A5J6WX72_9GAMM</name>
<dbReference type="PANTHER" id="PTHR32432:SF3">
    <property type="entry name" value="ETHANOLAMINE UTILIZATION PROTEIN EUTJ"/>
    <property type="match status" value="1"/>
</dbReference>
<dbReference type="Gene3D" id="3.30.420.40">
    <property type="match status" value="2"/>
</dbReference>
<protein>
    <submittedName>
        <fullName evidence="1">Type IV pilus assembly protein PilM</fullName>
    </submittedName>
</protein>
<accession>A0A5J6WX72</accession>
<dbReference type="PIRSF" id="PIRSF019169">
    <property type="entry name" value="PilM"/>
    <property type="match status" value="1"/>
</dbReference>
<dbReference type="InterPro" id="IPR050696">
    <property type="entry name" value="FtsA/MreB"/>
</dbReference>
<dbReference type="CDD" id="cd24049">
    <property type="entry name" value="ASKHA_NBD_PilM"/>
    <property type="match status" value="1"/>
</dbReference>
<sequence length="352" mass="37667">MLGLFREGALLPLVGVDFGSHTIKAVSLTGREGKFFIDALANVATPKGVFVDYQLQDIERVVHALKALKRSLPSSDYASVSVTGSHVITKVLSLDASLSEADLHEQVMLEAEQLIPFPLDEISLDYESLGPNPSDPERQDVLLSAARTESISGRVSALAEAGWTAKVMDVGVHALGRGVLACCPELADSTHATGIVDIGSGSLTFAVLVRGEVIHSRLQNFGGDQLTQAIASFYAMSQEEAELAKCSHSLPHTFAEEVVPGYVVSLIQQVKRNIQLFCSASNFREISGLVLTGGGSVLSGLPMQLADELNLEVIHPDPLALFRHPKLAVDEHGARYMTALGLALRSFTPCQI</sequence>
<gene>
    <name evidence="1" type="primary">pilM</name>
    <name evidence="1" type="ORF">FE240_14525</name>
</gene>
<dbReference type="InterPro" id="IPR005883">
    <property type="entry name" value="PilM"/>
</dbReference>
<organism evidence="1 2">
    <name type="scientific">Aeromonas simiae</name>
    <dbReference type="NCBI Taxonomy" id="218936"/>
    <lineage>
        <taxon>Bacteria</taxon>
        <taxon>Pseudomonadati</taxon>
        <taxon>Pseudomonadota</taxon>
        <taxon>Gammaproteobacteria</taxon>
        <taxon>Aeromonadales</taxon>
        <taxon>Aeromonadaceae</taxon>
        <taxon>Aeromonas</taxon>
    </lineage>
</organism>